<organism evidence="1 2">
    <name type="scientific">Candidatus Falkowbacteria bacterium GW2011_GWF2_39_8</name>
    <dbReference type="NCBI Taxonomy" id="1618642"/>
    <lineage>
        <taxon>Bacteria</taxon>
        <taxon>Candidatus Falkowiibacteriota</taxon>
    </lineage>
</organism>
<proteinExistence type="predicted"/>
<dbReference type="AlphaFoldDB" id="A0A0G0PSW1"/>
<dbReference type="Proteomes" id="UP000034137">
    <property type="component" value="Unassembled WGS sequence"/>
</dbReference>
<gene>
    <name evidence="1" type="ORF">UT64_C0077G0008</name>
</gene>
<protein>
    <submittedName>
        <fullName evidence="1">Uncharacterized protein</fullName>
    </submittedName>
</protein>
<sequence>PDPLTHLYEQVFLISFVDDGKPFFVTVKTMFLFSENVGMELVVTELFTQVLDLRNDHFRKGAKACIF</sequence>
<evidence type="ECO:0000313" key="2">
    <source>
        <dbReference type="Proteomes" id="UP000034137"/>
    </source>
</evidence>
<comment type="caution">
    <text evidence="1">The sequence shown here is derived from an EMBL/GenBank/DDBJ whole genome shotgun (WGS) entry which is preliminary data.</text>
</comment>
<dbReference type="EMBL" id="LBXO01000077">
    <property type="protein sequence ID" value="KKR31008.1"/>
    <property type="molecule type" value="Genomic_DNA"/>
</dbReference>
<accession>A0A0G0PSW1</accession>
<feature type="non-terminal residue" evidence="1">
    <location>
        <position position="1"/>
    </location>
</feature>
<name>A0A0G0PSW1_9BACT</name>
<reference evidence="1 2" key="1">
    <citation type="journal article" date="2015" name="Nature">
        <title>rRNA introns, odd ribosomes, and small enigmatic genomes across a large radiation of phyla.</title>
        <authorList>
            <person name="Brown C.T."/>
            <person name="Hug L.A."/>
            <person name="Thomas B.C."/>
            <person name="Sharon I."/>
            <person name="Castelle C.J."/>
            <person name="Singh A."/>
            <person name="Wilkins M.J."/>
            <person name="Williams K.H."/>
            <person name="Banfield J.F."/>
        </authorList>
    </citation>
    <scope>NUCLEOTIDE SEQUENCE [LARGE SCALE GENOMIC DNA]</scope>
</reference>
<evidence type="ECO:0000313" key="1">
    <source>
        <dbReference type="EMBL" id="KKR31008.1"/>
    </source>
</evidence>